<keyword evidence="7" id="KW-0496">Mitochondrion</keyword>
<feature type="compositionally biased region" description="Basic and acidic residues" evidence="10">
    <location>
        <begin position="153"/>
        <end position="165"/>
    </location>
</feature>
<evidence type="ECO:0000256" key="2">
    <source>
        <dbReference type="ARBA" id="ARBA00005895"/>
    </source>
</evidence>
<evidence type="ECO:0008006" key="14">
    <source>
        <dbReference type="Google" id="ProtNLM"/>
    </source>
</evidence>
<evidence type="ECO:0000256" key="7">
    <source>
        <dbReference type="ARBA" id="ARBA00023128"/>
    </source>
</evidence>
<evidence type="ECO:0000313" key="13">
    <source>
        <dbReference type="Proteomes" id="UP000693946"/>
    </source>
</evidence>
<keyword evidence="5" id="KW-0375">Hydrogen ion transport</keyword>
<keyword evidence="3" id="KW-0813">Transport</keyword>
<dbReference type="InterPro" id="IPR019344">
    <property type="entry name" value="F1F0-ATPsyn_F_prd"/>
</dbReference>
<dbReference type="GO" id="GO:0042776">
    <property type="term" value="P:proton motive force-driven mitochondrial ATP synthesis"/>
    <property type="evidence" value="ECO:0007669"/>
    <property type="project" value="TreeGrafter"/>
</dbReference>
<feature type="compositionally biased region" description="Basic and acidic residues" evidence="10">
    <location>
        <begin position="193"/>
        <end position="202"/>
    </location>
</feature>
<reference evidence="12 13" key="1">
    <citation type="journal article" date="2021" name="Sci. Rep.">
        <title>Chromosome anchoring in Senegalese sole (Solea senegalensis) reveals sex-associated markers and genome rearrangements in flatfish.</title>
        <authorList>
            <person name="Guerrero-Cozar I."/>
            <person name="Gomez-Garrido J."/>
            <person name="Berbel C."/>
            <person name="Martinez-Blanch J.F."/>
            <person name="Alioto T."/>
            <person name="Claros M.G."/>
            <person name="Gagnaire P.A."/>
            <person name="Manchado M."/>
        </authorList>
    </citation>
    <scope>NUCLEOTIDE SEQUENCE [LARGE SCALE GENOMIC DNA]</scope>
    <source>
        <strain evidence="12">Sse05_10M</strain>
    </source>
</reference>
<evidence type="ECO:0000313" key="12">
    <source>
        <dbReference type="EMBL" id="KAG7507508.1"/>
    </source>
</evidence>
<comment type="similarity">
    <text evidence="2">Belongs to the ATPase F chain family.</text>
</comment>
<feature type="compositionally biased region" description="Polar residues" evidence="10">
    <location>
        <begin position="215"/>
        <end position="225"/>
    </location>
</feature>
<feature type="compositionally biased region" description="Low complexity" evidence="10">
    <location>
        <begin position="98"/>
        <end position="110"/>
    </location>
</feature>
<keyword evidence="4" id="KW-0138">CF(0)</keyword>
<keyword evidence="6" id="KW-0406">Ion transport</keyword>
<evidence type="ECO:0000256" key="8">
    <source>
        <dbReference type="ARBA" id="ARBA00023136"/>
    </source>
</evidence>
<evidence type="ECO:0000256" key="1">
    <source>
        <dbReference type="ARBA" id="ARBA00004325"/>
    </source>
</evidence>
<evidence type="ECO:0000256" key="5">
    <source>
        <dbReference type="ARBA" id="ARBA00022781"/>
    </source>
</evidence>
<dbReference type="Proteomes" id="UP000693946">
    <property type="component" value="Linkage Group LG18"/>
</dbReference>
<accession>A0AAV6RS49</accession>
<keyword evidence="11" id="KW-0812">Transmembrane</keyword>
<keyword evidence="13" id="KW-1185">Reference proteome</keyword>
<evidence type="ECO:0000256" key="9">
    <source>
        <dbReference type="ARBA" id="ARBA00023310"/>
    </source>
</evidence>
<proteinExistence type="inferred from homology"/>
<dbReference type="GO" id="GO:0046933">
    <property type="term" value="F:proton-transporting ATP synthase activity, rotational mechanism"/>
    <property type="evidence" value="ECO:0007669"/>
    <property type="project" value="TreeGrafter"/>
</dbReference>
<dbReference type="EMBL" id="JAGKHQ010000010">
    <property type="protein sequence ID" value="KAG7507508.1"/>
    <property type="molecule type" value="Genomic_DNA"/>
</dbReference>
<feature type="region of interest" description="Disordered" evidence="10">
    <location>
        <begin position="59"/>
        <end position="225"/>
    </location>
</feature>
<dbReference type="EMBL" id="JAGKHQ010000010">
    <property type="protein sequence ID" value="KAG7507511.1"/>
    <property type="molecule type" value="Genomic_DNA"/>
</dbReference>
<keyword evidence="8 11" id="KW-0472">Membrane</keyword>
<feature type="transmembrane region" description="Helical" evidence="11">
    <location>
        <begin position="503"/>
        <end position="523"/>
    </location>
</feature>
<reference evidence="12" key="2">
    <citation type="submission" date="2021-03" db="EMBL/GenBank/DDBJ databases">
        <authorList>
            <person name="Guerrero-Cozar I."/>
            <person name="Gomez-Garrido J."/>
            <person name="Berbel C."/>
            <person name="Martinez-Blanch J.F."/>
            <person name="Alioto T."/>
            <person name="Claros M.G."/>
            <person name="Gagnaire P.A."/>
            <person name="Manchado M."/>
        </authorList>
    </citation>
    <scope>NUCLEOTIDE SEQUENCE</scope>
    <source>
        <strain evidence="12">Sse05_10M</strain>
        <tissue evidence="12">Blood</tissue>
    </source>
</reference>
<sequence length="535" mass="58814">MSSEECPFCGKTYKRLKSHLPHCKAAANTQTTKMEHHIKSKQTTPSAQLVTGISEVRAKAKKSSQMLSVEANPKSKESSKVSPQSSSPALTAKNINASSPSLSSSLLPPSTKKKKQKLSEQIKTGSAPSSNTTAPSLSTTISKKKSLRAQIEAVKHDQVTKRSQDGTRSASEDLLSETRSKTPAQTRTDVIPDDTKPKDGSKKKMSKTKKAAAQSLPTDSDSLDSELNQSIVKPVVRDNSWVDNAPETEDLSVKKMFLKSDCDHQARITIQNVKTTLNRAKTTTQSSRASFLSQTDLNNNLKTSFGPALSPVTAPVENDVSCIVANKTLSEQLPCTQLQPFQKSSKSLIPLQRDGSSQPKLPLTVPLLPSGHTSSQVSQATGAGSMTEALKVGHRMTDFLSLSTSPLHFSSPYLFPLASRNTLQRAETLRAEDVAILEDRKPKAAHNLTKDAVTQRSLGQVRLRELPEWLVCRTPSHPRDVVEMVHRGWQWYYRRYIDVKKGGVGGVAMLLAGYCVLSYVWSYPHIKSDRWRKYH</sequence>
<feature type="compositionally biased region" description="Polar residues" evidence="10">
    <location>
        <begin position="121"/>
        <end position="135"/>
    </location>
</feature>
<protein>
    <recommendedName>
        <fullName evidence="14">ATP synthase subunit f, mitochondrial</fullName>
    </recommendedName>
</protein>
<dbReference type="PANTHER" id="PTHR13080">
    <property type="entry name" value="ATP SYNTHASE F CHAIN, MITOCHONDRIAL-RELATED"/>
    <property type="match status" value="1"/>
</dbReference>
<keyword evidence="9" id="KW-0066">ATP synthesis</keyword>
<evidence type="ECO:0000256" key="6">
    <source>
        <dbReference type="ARBA" id="ARBA00023065"/>
    </source>
</evidence>
<dbReference type="GO" id="GO:0031966">
    <property type="term" value="C:mitochondrial membrane"/>
    <property type="evidence" value="ECO:0007669"/>
    <property type="project" value="UniProtKB-SubCell"/>
</dbReference>
<keyword evidence="11" id="KW-1133">Transmembrane helix</keyword>
<comment type="caution">
    <text evidence="12">The sequence shown here is derived from an EMBL/GenBank/DDBJ whole genome shotgun (WGS) entry which is preliminary data.</text>
</comment>
<gene>
    <name evidence="12" type="ORF">JOB18_036489</name>
</gene>
<organism evidence="12 13">
    <name type="scientific">Solea senegalensis</name>
    <name type="common">Senegalese sole</name>
    <dbReference type="NCBI Taxonomy" id="28829"/>
    <lineage>
        <taxon>Eukaryota</taxon>
        <taxon>Metazoa</taxon>
        <taxon>Chordata</taxon>
        <taxon>Craniata</taxon>
        <taxon>Vertebrata</taxon>
        <taxon>Euteleostomi</taxon>
        <taxon>Actinopterygii</taxon>
        <taxon>Neopterygii</taxon>
        <taxon>Teleostei</taxon>
        <taxon>Neoteleostei</taxon>
        <taxon>Acanthomorphata</taxon>
        <taxon>Carangaria</taxon>
        <taxon>Pleuronectiformes</taxon>
        <taxon>Pleuronectoidei</taxon>
        <taxon>Soleidae</taxon>
        <taxon>Solea</taxon>
    </lineage>
</organism>
<dbReference type="PANTHER" id="PTHR13080:SF13">
    <property type="entry name" value="ATP SYNTHASE SUBUNIT F, MITOCHONDRIAL"/>
    <property type="match status" value="1"/>
</dbReference>
<comment type="subcellular location">
    <subcellularLocation>
        <location evidence="1">Mitochondrion membrane</location>
    </subcellularLocation>
</comment>
<dbReference type="GO" id="GO:0045259">
    <property type="term" value="C:proton-transporting ATP synthase complex"/>
    <property type="evidence" value="ECO:0007669"/>
    <property type="project" value="UniProtKB-KW"/>
</dbReference>
<evidence type="ECO:0000256" key="10">
    <source>
        <dbReference type="SAM" id="MobiDB-lite"/>
    </source>
</evidence>
<evidence type="ECO:0000256" key="11">
    <source>
        <dbReference type="SAM" id="Phobius"/>
    </source>
</evidence>
<evidence type="ECO:0000256" key="3">
    <source>
        <dbReference type="ARBA" id="ARBA00022448"/>
    </source>
</evidence>
<name>A0AAV6RS49_SOLSE</name>
<dbReference type="AlphaFoldDB" id="A0AAV6RS49"/>
<evidence type="ECO:0000256" key="4">
    <source>
        <dbReference type="ARBA" id="ARBA00022547"/>
    </source>
</evidence>
<dbReference type="Pfam" id="PF10206">
    <property type="entry name" value="WRW"/>
    <property type="match status" value="1"/>
</dbReference>